<accession>A0ABX5FAA9</accession>
<dbReference type="Proteomes" id="UP000238218">
    <property type="component" value="Unassembled WGS sequence"/>
</dbReference>
<comment type="caution">
    <text evidence="2">The sequence shown here is derived from an EMBL/GenBank/DDBJ whole genome shotgun (WGS) entry which is preliminary data.</text>
</comment>
<dbReference type="EMBL" id="PVWP01000006">
    <property type="protein sequence ID" value="PSB37363.1"/>
    <property type="molecule type" value="Genomic_DNA"/>
</dbReference>
<dbReference type="InterPro" id="IPR006311">
    <property type="entry name" value="TAT_signal"/>
</dbReference>
<organism evidence="2 3">
    <name type="scientific">Aphanothece cf. minutissima CCALA 015</name>
    <dbReference type="NCBI Taxonomy" id="2107695"/>
    <lineage>
        <taxon>Bacteria</taxon>
        <taxon>Bacillati</taxon>
        <taxon>Cyanobacteriota</taxon>
        <taxon>Cyanophyceae</taxon>
        <taxon>Oscillatoriophycideae</taxon>
        <taxon>Chroococcales</taxon>
        <taxon>Aphanothecaceae</taxon>
        <taxon>Aphanothece</taxon>
    </lineage>
</organism>
<reference evidence="2 3" key="2">
    <citation type="submission" date="2018-03" db="EMBL/GenBank/DDBJ databases">
        <title>The ancient ancestry and fast evolution of plastids.</title>
        <authorList>
            <person name="Moore K.R."/>
            <person name="Magnabosco C."/>
            <person name="Momper L."/>
            <person name="Gold D.A."/>
            <person name="Bosak T."/>
            <person name="Fournier G.P."/>
        </authorList>
    </citation>
    <scope>NUCLEOTIDE SEQUENCE [LARGE SCALE GENOMIC DNA]</scope>
    <source>
        <strain evidence="2 3">CCALA 015</strain>
    </source>
</reference>
<proteinExistence type="predicted"/>
<gene>
    <name evidence="2" type="ORF">C7B81_10515</name>
</gene>
<protein>
    <submittedName>
        <fullName evidence="2">Uncharacterized protein</fullName>
    </submittedName>
</protein>
<evidence type="ECO:0000313" key="3">
    <source>
        <dbReference type="Proteomes" id="UP000238218"/>
    </source>
</evidence>
<evidence type="ECO:0000313" key="2">
    <source>
        <dbReference type="EMBL" id="PSB37363.1"/>
    </source>
</evidence>
<keyword evidence="1" id="KW-0732">Signal</keyword>
<reference evidence="2 3" key="1">
    <citation type="submission" date="2018-02" db="EMBL/GenBank/DDBJ databases">
        <authorList>
            <person name="Moore K."/>
            <person name="Momper L."/>
        </authorList>
    </citation>
    <scope>NUCLEOTIDE SEQUENCE [LARGE SCALE GENOMIC DNA]</scope>
    <source>
        <strain evidence="2 3">CCALA 015</strain>
    </source>
</reference>
<evidence type="ECO:0000256" key="1">
    <source>
        <dbReference type="SAM" id="SignalP"/>
    </source>
</evidence>
<dbReference type="PROSITE" id="PS51318">
    <property type="entry name" value="TAT"/>
    <property type="match status" value="1"/>
</dbReference>
<name>A0ABX5FAA9_9CHRO</name>
<feature type="chain" id="PRO_5047191105" evidence="1">
    <location>
        <begin position="34"/>
        <end position="89"/>
    </location>
</feature>
<dbReference type="RefSeq" id="WP_106221508.1">
    <property type="nucleotide sequence ID" value="NZ_PVWP01000006.1"/>
</dbReference>
<sequence length="89" mass="9278">MNASAVSRRVLPWSMGAAAALVSGLCFSPAAQAQVESFMLKRGGNVGPETQIKPTNCVTGPDGSITCDTVIENPPSDTPAQPNFQPFKN</sequence>
<feature type="signal peptide" evidence="1">
    <location>
        <begin position="1"/>
        <end position="33"/>
    </location>
</feature>
<keyword evidence="3" id="KW-1185">Reference proteome</keyword>